<proteinExistence type="predicted"/>
<gene>
    <name evidence="1" type="primary">Acey_s0453.g1719</name>
    <name evidence="1" type="ORF">Y032_0453g1719</name>
</gene>
<sequence length="88" mass="9716">MFGSVKFGKRMCLAIHFMGERLKILLGNAGCKRICCSHLTDEIVRAKLMIPSETVNTFATMCSTGRARMVRSVGLRAQPGEHALFTVL</sequence>
<evidence type="ECO:0000313" key="1">
    <source>
        <dbReference type="EMBL" id="EYC44702.1"/>
    </source>
</evidence>
<keyword evidence="2" id="KW-1185">Reference proteome</keyword>
<evidence type="ECO:0000313" key="2">
    <source>
        <dbReference type="Proteomes" id="UP000024635"/>
    </source>
</evidence>
<accession>A0A016WZL3</accession>
<reference evidence="2" key="1">
    <citation type="journal article" date="2015" name="Nat. Genet.">
        <title>The genome and transcriptome of the zoonotic hookworm Ancylostoma ceylanicum identify infection-specific gene families.</title>
        <authorList>
            <person name="Schwarz E.M."/>
            <person name="Hu Y."/>
            <person name="Antoshechkin I."/>
            <person name="Miller M.M."/>
            <person name="Sternberg P.W."/>
            <person name="Aroian R.V."/>
        </authorList>
    </citation>
    <scope>NUCLEOTIDE SEQUENCE</scope>
    <source>
        <strain evidence="2">HY135</strain>
    </source>
</reference>
<name>A0A016WZL3_9BILA</name>
<dbReference type="Proteomes" id="UP000024635">
    <property type="component" value="Unassembled WGS sequence"/>
</dbReference>
<organism evidence="1 2">
    <name type="scientific">Ancylostoma ceylanicum</name>
    <dbReference type="NCBI Taxonomy" id="53326"/>
    <lineage>
        <taxon>Eukaryota</taxon>
        <taxon>Metazoa</taxon>
        <taxon>Ecdysozoa</taxon>
        <taxon>Nematoda</taxon>
        <taxon>Chromadorea</taxon>
        <taxon>Rhabditida</taxon>
        <taxon>Rhabditina</taxon>
        <taxon>Rhabditomorpha</taxon>
        <taxon>Strongyloidea</taxon>
        <taxon>Ancylostomatidae</taxon>
        <taxon>Ancylostomatinae</taxon>
        <taxon>Ancylostoma</taxon>
    </lineage>
</organism>
<comment type="caution">
    <text evidence="1">The sequence shown here is derived from an EMBL/GenBank/DDBJ whole genome shotgun (WGS) entry which is preliminary data.</text>
</comment>
<dbReference type="AlphaFoldDB" id="A0A016WZL3"/>
<protein>
    <submittedName>
        <fullName evidence="1">Uncharacterized protein</fullName>
    </submittedName>
</protein>
<dbReference type="EMBL" id="JARK01000053">
    <property type="protein sequence ID" value="EYC44702.1"/>
    <property type="molecule type" value="Genomic_DNA"/>
</dbReference>